<keyword evidence="1" id="KW-0614">Plasmid</keyword>
<dbReference type="Proteomes" id="UP000464865">
    <property type="component" value="Plasmid p7"/>
</dbReference>
<keyword evidence="2" id="KW-1185">Reference proteome</keyword>
<protein>
    <submittedName>
        <fullName evidence="1">Uncharacterized protein</fullName>
    </submittedName>
</protein>
<evidence type="ECO:0000313" key="2">
    <source>
        <dbReference type="Proteomes" id="UP000464865"/>
    </source>
</evidence>
<accession>A0A7L5BRS3</accession>
<dbReference type="RefSeq" id="WP_164057005.1">
    <property type="nucleotide sequence ID" value="NZ_CP048639.1"/>
</dbReference>
<dbReference type="EMBL" id="CP048639">
    <property type="protein sequence ID" value="QIB41580.1"/>
    <property type="molecule type" value="Genomic_DNA"/>
</dbReference>
<reference evidence="1 2" key="1">
    <citation type="submission" date="2020-02" db="EMBL/GenBank/DDBJ databases">
        <title>Plant-Promoting Endophytic Bacterium Rhizobium oryzihabitans sp. nov., Isolated from the Root of Rice.</title>
        <authorList>
            <person name="zhao J."/>
            <person name="Zhang G."/>
        </authorList>
    </citation>
    <scope>NUCLEOTIDE SEQUENCE [LARGE SCALE GENOMIC DNA]</scope>
    <source>
        <strain evidence="1 2">M15</strain>
        <plasmid evidence="1 2">p7</plasmid>
    </source>
</reference>
<name>A0A7L5BRS3_9HYPH</name>
<organism evidence="1 2">
    <name type="scientific">Rhizobium oryzihabitans</name>
    <dbReference type="NCBI Taxonomy" id="2267833"/>
    <lineage>
        <taxon>Bacteria</taxon>
        <taxon>Pseudomonadati</taxon>
        <taxon>Pseudomonadota</taxon>
        <taxon>Alphaproteobacteria</taxon>
        <taxon>Hyphomicrobiales</taxon>
        <taxon>Rhizobiaceae</taxon>
        <taxon>Rhizobium/Agrobacterium group</taxon>
        <taxon>Rhizobium</taxon>
    </lineage>
</organism>
<dbReference type="AlphaFoldDB" id="A0A7L5BRS3"/>
<dbReference type="KEGG" id="roy:G3A56_27690"/>
<geneLocation type="plasmid" evidence="1 2">
    <name>p7</name>
</geneLocation>
<proteinExistence type="predicted"/>
<gene>
    <name evidence="1" type="ORF">G3A56_27690</name>
</gene>
<sequence length="332" mass="35223">MMALFQNVQGGSVSRTRYAVEGNLFAAVSALAGKRMGEKAMYTDESGAIRHCFLLKRDGHKKVLEQLTSSVASRVGFMKADVASVSGLLLGMTGIISEADDEARAEYIACDMLTRMVHGGCKVTIDHVRDLIRPRLQEMHEQIVKAVRQQGAINTGLFVGTDPFGDSTQKLFTPGASIRIREGASDAASGFRVYWDQKEIARCAASLSEKGALAAFGGKTFGVIVKAKNDVCDKSKDALCADWSNKLGTAVVRNSTVAKEIASASDVAAILCAAASDKSLDGMIGIKGALVVYNEVVANLSRELISQHLGAKTEATMSVRSERATSPAVAAV</sequence>
<evidence type="ECO:0000313" key="1">
    <source>
        <dbReference type="EMBL" id="QIB41580.1"/>
    </source>
</evidence>